<keyword evidence="1" id="KW-0472">Membrane</keyword>
<feature type="transmembrane region" description="Helical" evidence="1">
    <location>
        <begin position="29"/>
        <end position="51"/>
    </location>
</feature>
<reference evidence="2 3" key="1">
    <citation type="journal article" date="2016" name="Nat. Commun.">
        <title>Thousands of microbial genomes shed light on interconnected biogeochemical processes in an aquifer system.</title>
        <authorList>
            <person name="Anantharaman K."/>
            <person name="Brown C.T."/>
            <person name="Hug L.A."/>
            <person name="Sharon I."/>
            <person name="Castelle C.J."/>
            <person name="Probst A.J."/>
            <person name="Thomas B.C."/>
            <person name="Singh A."/>
            <person name="Wilkins M.J."/>
            <person name="Karaoz U."/>
            <person name="Brodie E.L."/>
            <person name="Williams K.H."/>
            <person name="Hubbard S.S."/>
            <person name="Banfield J.F."/>
        </authorList>
    </citation>
    <scope>NUCLEOTIDE SEQUENCE [LARGE SCALE GENOMIC DNA]</scope>
</reference>
<dbReference type="Proteomes" id="UP000177117">
    <property type="component" value="Unassembled WGS sequence"/>
</dbReference>
<accession>A0A1F8EG33</accession>
<evidence type="ECO:0008006" key="4">
    <source>
        <dbReference type="Google" id="ProtNLM"/>
    </source>
</evidence>
<keyword evidence="1" id="KW-1133">Transmembrane helix</keyword>
<gene>
    <name evidence="2" type="ORF">A2650_04995</name>
</gene>
<organism evidence="2 3">
    <name type="scientific">Candidatus Yanofskybacteria bacterium RIFCSPHIGHO2_01_FULL_41_53</name>
    <dbReference type="NCBI Taxonomy" id="1802663"/>
    <lineage>
        <taxon>Bacteria</taxon>
        <taxon>Candidatus Yanofskyibacteriota</taxon>
    </lineage>
</organism>
<evidence type="ECO:0000313" key="3">
    <source>
        <dbReference type="Proteomes" id="UP000177117"/>
    </source>
</evidence>
<evidence type="ECO:0000256" key="1">
    <source>
        <dbReference type="SAM" id="Phobius"/>
    </source>
</evidence>
<proteinExistence type="predicted"/>
<evidence type="ECO:0000313" key="2">
    <source>
        <dbReference type="EMBL" id="OGM99796.1"/>
    </source>
</evidence>
<keyword evidence="1" id="KW-0812">Transmembrane</keyword>
<comment type="caution">
    <text evidence="2">The sequence shown here is derived from an EMBL/GenBank/DDBJ whole genome shotgun (WGS) entry which is preliminary data.</text>
</comment>
<dbReference type="AlphaFoldDB" id="A0A1F8EG33"/>
<dbReference type="EMBL" id="MGJD01000035">
    <property type="protein sequence ID" value="OGM99796.1"/>
    <property type="molecule type" value="Genomic_DNA"/>
</dbReference>
<sequence length="171" mass="18521">MTHNSRFKILDSKFNILNSSEKGTTLIEVLIYITLLGFIMSASLVSVYQILNYSDTASAKTSVEQEAAFIISKIKWVLNDVDSITSPAANSSGSSLVIIKGGVQTTLTFSGNNITIQEGMVGTVLLLNSGRIAISGLNFQHIQQTGAMTVDTIKASFSANGKYFEVQRFVR</sequence>
<name>A0A1F8EG33_9BACT</name>
<protein>
    <recommendedName>
        <fullName evidence="4">Prepilin-type N-terminal cleavage/methylation domain-containing protein</fullName>
    </recommendedName>
</protein>